<evidence type="ECO:0000313" key="2">
    <source>
        <dbReference type="EMBL" id="EFM7862047.1"/>
    </source>
</evidence>
<comment type="caution">
    <text evidence="2">The sequence shown here is derived from an EMBL/GenBank/DDBJ whole genome shotgun (WGS) entry which is preliminary data.</text>
</comment>
<protein>
    <submittedName>
        <fullName evidence="2">Glycosyltransferase</fullName>
    </submittedName>
</protein>
<organism evidence="2 3">
    <name type="scientific">Escherichia coli</name>
    <dbReference type="NCBI Taxonomy" id="562"/>
    <lineage>
        <taxon>Bacteria</taxon>
        <taxon>Pseudomonadati</taxon>
        <taxon>Pseudomonadota</taxon>
        <taxon>Gammaproteobacteria</taxon>
        <taxon>Enterobacterales</taxon>
        <taxon>Enterobacteriaceae</taxon>
        <taxon>Escherichia</taxon>
    </lineage>
</organism>
<keyword evidence="2" id="KW-0808">Transferase</keyword>
<dbReference type="InterPro" id="IPR001173">
    <property type="entry name" value="Glyco_trans_2-like"/>
</dbReference>
<proteinExistence type="predicted"/>
<sequence>MSSVSVCIVTFNRKNDLLRCLDNVLKQSHVVSNILIYDNASTDGTTRFLLSKYCAILSPSNIPQKIATLNDINIWLVTATENSGGAGGFHYSVKLSREIFDTDYYWLMDDDGYPSKDCLNILMQYAETHNSDYVMPVSIDIDNNEKLSWPTRKKNHAKTECYKELYESWGDVMDYVTPFNGSLLSKKCIDSVGYVNKDFFIWGDEYEHYWRCKKAGIHPVTIMNAKFYHPSQKLPLQPCFFGLIKLPYVDSPLRMVCLVRNYTYIYKKYDSKLKIILKLISYSWFFLITRKLDVKGFVLYLKSVLDGLRNDFTRHRDFL</sequence>
<dbReference type="Pfam" id="PF00535">
    <property type="entry name" value="Glycos_transf_2"/>
    <property type="match status" value="1"/>
</dbReference>
<gene>
    <name evidence="2" type="ORF">B6R15_003334</name>
</gene>
<evidence type="ECO:0000259" key="1">
    <source>
        <dbReference type="Pfam" id="PF00535"/>
    </source>
</evidence>
<dbReference type="PANTHER" id="PTHR43685">
    <property type="entry name" value="GLYCOSYLTRANSFERASE"/>
    <property type="match status" value="1"/>
</dbReference>
<reference evidence="2 3" key="1">
    <citation type="submission" date="2018-08" db="EMBL/GenBank/DDBJ databases">
        <authorList>
            <consortium name="GenomeTrakr network: Whole genome sequencing for foodborne pathogen traceback"/>
        </authorList>
    </citation>
    <scope>NUCLEOTIDE SEQUENCE [LARGE SCALE GENOMIC DNA]</scope>
    <source>
        <strain evidence="2 3">NC_STEC194</strain>
    </source>
</reference>
<accession>A0A828N4L9</accession>
<name>A0A828N4L9_ECOLX</name>
<evidence type="ECO:0000313" key="3">
    <source>
        <dbReference type="Proteomes" id="UP000587626"/>
    </source>
</evidence>
<dbReference type="SUPFAM" id="SSF53448">
    <property type="entry name" value="Nucleotide-diphospho-sugar transferases"/>
    <property type="match status" value="1"/>
</dbReference>
<dbReference type="InterPro" id="IPR029044">
    <property type="entry name" value="Nucleotide-diphossugar_trans"/>
</dbReference>
<dbReference type="Gene3D" id="3.90.550.10">
    <property type="entry name" value="Spore Coat Polysaccharide Biosynthesis Protein SpsA, Chain A"/>
    <property type="match status" value="1"/>
</dbReference>
<dbReference type="RefSeq" id="WP_085458855.1">
    <property type="nucleotide sequence ID" value="NZ_CASDNN010000025.1"/>
</dbReference>
<dbReference type="AlphaFoldDB" id="A0A828N4L9"/>
<dbReference type="EMBL" id="AATLXB010000044">
    <property type="protein sequence ID" value="EFM7862047.1"/>
    <property type="molecule type" value="Genomic_DNA"/>
</dbReference>
<dbReference type="PANTHER" id="PTHR43685:SF2">
    <property type="entry name" value="GLYCOSYLTRANSFERASE 2-LIKE DOMAIN-CONTAINING PROTEIN"/>
    <property type="match status" value="1"/>
</dbReference>
<feature type="domain" description="Glycosyltransferase 2-like" evidence="1">
    <location>
        <begin position="5"/>
        <end position="172"/>
    </location>
</feature>
<dbReference type="GO" id="GO:0016740">
    <property type="term" value="F:transferase activity"/>
    <property type="evidence" value="ECO:0007669"/>
    <property type="project" value="UniProtKB-KW"/>
</dbReference>
<dbReference type="Proteomes" id="UP000587626">
    <property type="component" value="Unassembled WGS sequence"/>
</dbReference>
<dbReference type="InterPro" id="IPR050834">
    <property type="entry name" value="Glycosyltransf_2"/>
</dbReference>